<protein>
    <recommendedName>
        <fullName evidence="1">Metallo-beta-lactamase domain-containing protein</fullName>
    </recommendedName>
</protein>
<sequence>MASFPTRWDDGTTQDGPEHQLHWYDERTAIIRQALRTNFEGPFSYLLLGSERALLLDTGTGDADLRKVVDELLAGRDLALIVAHTHGHGDHIGGDSQFEQVVGTSAAEVAEYFGITAWPDEIVELDLGERVLDLIPIPGHEGSDLAFYDRTTRLLLTGDSLYPGRLYVPDWTAFRASIRRLADFVAAGNPVSWLLGAHIELTNEPGVDFAMGADVHPDEHPLQLEPAVLGELQEALSEAGPSPHRIVRDKFIVSPR</sequence>
<dbReference type="RefSeq" id="WP_344113843.1">
    <property type="nucleotide sequence ID" value="NZ_BAAANE010000007.1"/>
</dbReference>
<evidence type="ECO:0000313" key="2">
    <source>
        <dbReference type="EMBL" id="GAA1648477.1"/>
    </source>
</evidence>
<gene>
    <name evidence="2" type="ORF">GCM10009744_44810</name>
</gene>
<dbReference type="Pfam" id="PF00753">
    <property type="entry name" value="Lactamase_B"/>
    <property type="match status" value="1"/>
</dbReference>
<organism evidence="2 3">
    <name type="scientific">Kribbella alba</name>
    <dbReference type="NCBI Taxonomy" id="190197"/>
    <lineage>
        <taxon>Bacteria</taxon>
        <taxon>Bacillati</taxon>
        <taxon>Actinomycetota</taxon>
        <taxon>Actinomycetes</taxon>
        <taxon>Propionibacteriales</taxon>
        <taxon>Kribbellaceae</taxon>
        <taxon>Kribbella</taxon>
    </lineage>
</organism>
<dbReference type="PANTHER" id="PTHR42951">
    <property type="entry name" value="METALLO-BETA-LACTAMASE DOMAIN-CONTAINING"/>
    <property type="match status" value="1"/>
</dbReference>
<proteinExistence type="predicted"/>
<comment type="caution">
    <text evidence="2">The sequence shown here is derived from an EMBL/GenBank/DDBJ whole genome shotgun (WGS) entry which is preliminary data.</text>
</comment>
<feature type="domain" description="Metallo-beta-lactamase" evidence="1">
    <location>
        <begin position="41"/>
        <end position="198"/>
    </location>
</feature>
<evidence type="ECO:0000259" key="1">
    <source>
        <dbReference type="SMART" id="SM00849"/>
    </source>
</evidence>
<dbReference type="Proteomes" id="UP001501319">
    <property type="component" value="Unassembled WGS sequence"/>
</dbReference>
<reference evidence="2 3" key="1">
    <citation type="journal article" date="2019" name="Int. J. Syst. Evol. Microbiol.">
        <title>The Global Catalogue of Microorganisms (GCM) 10K type strain sequencing project: providing services to taxonomists for standard genome sequencing and annotation.</title>
        <authorList>
            <consortium name="The Broad Institute Genomics Platform"/>
            <consortium name="The Broad Institute Genome Sequencing Center for Infectious Disease"/>
            <person name="Wu L."/>
            <person name="Ma J."/>
        </authorList>
    </citation>
    <scope>NUCLEOTIDE SEQUENCE [LARGE SCALE GENOMIC DNA]</scope>
    <source>
        <strain evidence="2 3">JCM 14306</strain>
    </source>
</reference>
<accession>A0ABN2FIG6</accession>
<dbReference type="PANTHER" id="PTHR42951:SF4">
    <property type="entry name" value="ACYL-COENZYME A THIOESTERASE MBLAC2"/>
    <property type="match status" value="1"/>
</dbReference>
<dbReference type="EMBL" id="BAAANE010000007">
    <property type="protein sequence ID" value="GAA1648477.1"/>
    <property type="molecule type" value="Genomic_DNA"/>
</dbReference>
<dbReference type="InterPro" id="IPR001279">
    <property type="entry name" value="Metallo-B-lactamas"/>
</dbReference>
<dbReference type="SUPFAM" id="SSF56281">
    <property type="entry name" value="Metallo-hydrolase/oxidoreductase"/>
    <property type="match status" value="1"/>
</dbReference>
<name>A0ABN2FIG6_9ACTN</name>
<dbReference type="SMART" id="SM00849">
    <property type="entry name" value="Lactamase_B"/>
    <property type="match status" value="1"/>
</dbReference>
<dbReference type="InterPro" id="IPR050855">
    <property type="entry name" value="NDM-1-like"/>
</dbReference>
<keyword evidence="3" id="KW-1185">Reference proteome</keyword>
<dbReference type="Gene3D" id="3.60.15.10">
    <property type="entry name" value="Ribonuclease Z/Hydroxyacylglutathione hydrolase-like"/>
    <property type="match status" value="1"/>
</dbReference>
<dbReference type="InterPro" id="IPR036866">
    <property type="entry name" value="RibonucZ/Hydroxyglut_hydro"/>
</dbReference>
<evidence type="ECO:0000313" key="3">
    <source>
        <dbReference type="Proteomes" id="UP001501319"/>
    </source>
</evidence>